<evidence type="ECO:0000313" key="2">
    <source>
        <dbReference type="EMBL" id="KAF2772626.1"/>
    </source>
</evidence>
<protein>
    <submittedName>
        <fullName evidence="2">Uncharacterized protein</fullName>
    </submittedName>
</protein>
<evidence type="ECO:0000256" key="1">
    <source>
        <dbReference type="SAM" id="SignalP"/>
    </source>
</evidence>
<proteinExistence type="predicted"/>
<dbReference type="OrthoDB" id="3624420at2759"/>
<dbReference type="AlphaFoldDB" id="A0A6G1LIE1"/>
<organism evidence="2 3">
    <name type="scientific">Teratosphaeria nubilosa</name>
    <dbReference type="NCBI Taxonomy" id="161662"/>
    <lineage>
        <taxon>Eukaryota</taxon>
        <taxon>Fungi</taxon>
        <taxon>Dikarya</taxon>
        <taxon>Ascomycota</taxon>
        <taxon>Pezizomycotina</taxon>
        <taxon>Dothideomycetes</taxon>
        <taxon>Dothideomycetidae</taxon>
        <taxon>Mycosphaerellales</taxon>
        <taxon>Teratosphaeriaceae</taxon>
        <taxon>Teratosphaeria</taxon>
    </lineage>
</organism>
<dbReference type="EMBL" id="ML995814">
    <property type="protein sequence ID" value="KAF2772626.1"/>
    <property type="molecule type" value="Genomic_DNA"/>
</dbReference>
<sequence>MLLLVHILCGALALAGAESTSAVSVPYSSQGLDMWNTSNPVAMQQVMANLSSAFGNILTGSADSNDELDTTCSNINATSNGKWQAEGLLASEILSPICLDQHNAPNAEASRPYVVGNMTNVFVTEVINAFGLENQKLALTHLCNNLESSILNAFLDGVSAIQAICATAGQPYNANSSALHPTDSAFDSYIEAASMMFGRVFVSSATSDSQANLYCAHSGNHIDALDTLGLNATIVDWTICNNTWPLTVQQGIDAITNGTTIMFAIALTQSCISDGWSDWLCRNLDIAAMYGVGLNGTWIADQVC</sequence>
<reference evidence="2" key="1">
    <citation type="journal article" date="2020" name="Stud. Mycol.">
        <title>101 Dothideomycetes genomes: a test case for predicting lifestyles and emergence of pathogens.</title>
        <authorList>
            <person name="Haridas S."/>
            <person name="Albert R."/>
            <person name="Binder M."/>
            <person name="Bloem J."/>
            <person name="Labutti K."/>
            <person name="Salamov A."/>
            <person name="Andreopoulos B."/>
            <person name="Baker S."/>
            <person name="Barry K."/>
            <person name="Bills G."/>
            <person name="Bluhm B."/>
            <person name="Cannon C."/>
            <person name="Castanera R."/>
            <person name="Culley D."/>
            <person name="Daum C."/>
            <person name="Ezra D."/>
            <person name="Gonzalez J."/>
            <person name="Henrissat B."/>
            <person name="Kuo A."/>
            <person name="Liang C."/>
            <person name="Lipzen A."/>
            <person name="Lutzoni F."/>
            <person name="Magnuson J."/>
            <person name="Mondo S."/>
            <person name="Nolan M."/>
            <person name="Ohm R."/>
            <person name="Pangilinan J."/>
            <person name="Park H.-J."/>
            <person name="Ramirez L."/>
            <person name="Alfaro M."/>
            <person name="Sun H."/>
            <person name="Tritt A."/>
            <person name="Yoshinaga Y."/>
            <person name="Zwiers L.-H."/>
            <person name="Turgeon B."/>
            <person name="Goodwin S."/>
            <person name="Spatafora J."/>
            <person name="Crous P."/>
            <person name="Grigoriev I."/>
        </authorList>
    </citation>
    <scope>NUCLEOTIDE SEQUENCE</scope>
    <source>
        <strain evidence="2">CBS 116005</strain>
    </source>
</reference>
<name>A0A6G1LIE1_9PEZI</name>
<feature type="signal peptide" evidence="1">
    <location>
        <begin position="1"/>
        <end position="17"/>
    </location>
</feature>
<evidence type="ECO:0000313" key="3">
    <source>
        <dbReference type="Proteomes" id="UP000799436"/>
    </source>
</evidence>
<keyword evidence="1" id="KW-0732">Signal</keyword>
<keyword evidence="3" id="KW-1185">Reference proteome</keyword>
<accession>A0A6G1LIE1</accession>
<dbReference type="Proteomes" id="UP000799436">
    <property type="component" value="Unassembled WGS sequence"/>
</dbReference>
<feature type="chain" id="PRO_5026314296" evidence="1">
    <location>
        <begin position="18"/>
        <end position="304"/>
    </location>
</feature>
<gene>
    <name evidence="2" type="ORF">EJ03DRAFT_324629</name>
</gene>